<evidence type="ECO:0000313" key="2">
    <source>
        <dbReference type="EMBL" id="SMF84022.1"/>
    </source>
</evidence>
<feature type="transmembrane region" description="Helical" evidence="1">
    <location>
        <begin position="48"/>
        <end position="69"/>
    </location>
</feature>
<dbReference type="EMBL" id="FWZX01000052">
    <property type="protein sequence ID" value="SMF84022.1"/>
    <property type="molecule type" value="Genomic_DNA"/>
</dbReference>
<keyword evidence="3" id="KW-1185">Reference proteome</keyword>
<dbReference type="STRING" id="560819.SAMN05428998_15220"/>
<keyword evidence="1" id="KW-0812">Transmembrane</keyword>
<evidence type="ECO:0000256" key="1">
    <source>
        <dbReference type="SAM" id="Phobius"/>
    </source>
</evidence>
<proteinExistence type="predicted"/>
<organism evidence="2 3">
    <name type="scientific">Tistlia consotensis USBA 355</name>
    <dbReference type="NCBI Taxonomy" id="560819"/>
    <lineage>
        <taxon>Bacteria</taxon>
        <taxon>Pseudomonadati</taxon>
        <taxon>Pseudomonadota</taxon>
        <taxon>Alphaproteobacteria</taxon>
        <taxon>Rhodospirillales</taxon>
        <taxon>Rhodovibrionaceae</taxon>
        <taxon>Tistlia</taxon>
    </lineage>
</organism>
<keyword evidence="1" id="KW-0472">Membrane</keyword>
<dbReference type="AlphaFoldDB" id="A0A1Y6CRZ3"/>
<sequence>MSKTPLVLRMCLSDGVPKRSAIVALVVGTILNLINQGDALLAGGDIDLVKVALTFLVPYGVATYGAVAYRLSAAVAEQRPAERATAGSRVADAA</sequence>
<protein>
    <submittedName>
        <fullName evidence="2">Uncharacterized protein</fullName>
    </submittedName>
</protein>
<keyword evidence="1" id="KW-1133">Transmembrane helix</keyword>
<dbReference type="InterPro" id="IPR047700">
    <property type="entry name" value="NrtS-like"/>
</dbReference>
<name>A0A1Y6CRZ3_9PROT</name>
<gene>
    <name evidence="2" type="ORF">SAMN05428998_15220</name>
</gene>
<accession>A0A1Y6CRZ3</accession>
<dbReference type="RefSeq" id="WP_179244011.1">
    <property type="nucleotide sequence ID" value="NZ_FWZX01000052.1"/>
</dbReference>
<dbReference type="NCBIfam" id="NF038050">
    <property type="entry name" value="NrtS"/>
    <property type="match status" value="1"/>
</dbReference>
<reference evidence="2 3" key="1">
    <citation type="submission" date="2017-04" db="EMBL/GenBank/DDBJ databases">
        <authorList>
            <person name="Afonso C.L."/>
            <person name="Miller P.J."/>
            <person name="Scott M.A."/>
            <person name="Spackman E."/>
            <person name="Goraichik I."/>
            <person name="Dimitrov K.M."/>
            <person name="Suarez D.L."/>
            <person name="Swayne D.E."/>
        </authorList>
    </citation>
    <scope>NUCLEOTIDE SEQUENCE [LARGE SCALE GENOMIC DNA]</scope>
    <source>
        <strain evidence="2 3">USBA 355</strain>
    </source>
</reference>
<feature type="transmembrane region" description="Helical" evidence="1">
    <location>
        <begin position="21"/>
        <end position="42"/>
    </location>
</feature>
<dbReference type="Proteomes" id="UP000192917">
    <property type="component" value="Unassembled WGS sequence"/>
</dbReference>
<evidence type="ECO:0000313" key="3">
    <source>
        <dbReference type="Proteomes" id="UP000192917"/>
    </source>
</evidence>